<evidence type="ECO:0000256" key="5">
    <source>
        <dbReference type="ARBA" id="ARBA00022989"/>
    </source>
</evidence>
<comment type="subcellular location">
    <subcellularLocation>
        <location evidence="8">Golgi apparatus membrane</location>
        <topology evidence="8">Multi-pass membrane protein</topology>
    </subcellularLocation>
    <subcellularLocation>
        <location evidence="1">Membrane</location>
        <topology evidence="1">Multi-pass membrane protein</topology>
    </subcellularLocation>
</comment>
<evidence type="ECO:0000313" key="10">
    <source>
        <dbReference type="Proteomes" id="UP001516464"/>
    </source>
</evidence>
<dbReference type="Pfam" id="PF04178">
    <property type="entry name" value="Got1"/>
    <property type="match status" value="1"/>
</dbReference>
<comment type="caution">
    <text evidence="9">The sequence shown here is derived from an EMBL/GenBank/DDBJ whole genome shotgun (WGS) entry which is preliminary data.</text>
</comment>
<dbReference type="EMBL" id="SBIQ01000029">
    <property type="protein sequence ID" value="KAF7684108.1"/>
    <property type="molecule type" value="Genomic_DNA"/>
</dbReference>
<dbReference type="PANTHER" id="PTHR23137">
    <property type="entry name" value="VESICLE TRANSPORT PROTEIN-RELATED"/>
    <property type="match status" value="1"/>
</dbReference>
<keyword evidence="2 8" id="KW-0813">Transport</keyword>
<accession>A0ABQ7I141</accession>
<evidence type="ECO:0000256" key="3">
    <source>
        <dbReference type="ARBA" id="ARBA00022692"/>
    </source>
</evidence>
<feature type="transmembrane region" description="Helical" evidence="8">
    <location>
        <begin position="115"/>
        <end position="132"/>
    </location>
</feature>
<dbReference type="Proteomes" id="UP001516464">
    <property type="component" value="Unassembled WGS sequence"/>
</dbReference>
<keyword evidence="3 8" id="KW-0812">Transmembrane</keyword>
<proteinExistence type="inferred from homology"/>
<evidence type="ECO:0000256" key="1">
    <source>
        <dbReference type="ARBA" id="ARBA00004141"/>
    </source>
</evidence>
<evidence type="ECO:0000256" key="8">
    <source>
        <dbReference type="RuleBase" id="RU363111"/>
    </source>
</evidence>
<keyword evidence="8" id="KW-0333">Golgi apparatus</keyword>
<keyword evidence="4 8" id="KW-0653">Protein transport</keyword>
<keyword evidence="6 8" id="KW-0472">Membrane</keyword>
<reference evidence="9 10" key="1">
    <citation type="submission" date="2019-01" db="EMBL/GenBank/DDBJ databases">
        <title>Genomes sequencing and comparative genomics of infectious freshwater microsporidia, Cucumispora dikerogammari and Thelohania contejeani.</title>
        <authorList>
            <person name="Cormier A."/>
            <person name="Giraud I."/>
            <person name="Wattier R."/>
            <person name="Teixeira M."/>
            <person name="Grandjean F."/>
            <person name="Rigaud T."/>
            <person name="Cordaux R."/>
        </authorList>
    </citation>
    <scope>NUCLEOTIDE SEQUENCE [LARGE SCALE GENOMIC DNA]</scope>
    <source>
        <strain evidence="9">T1</strain>
        <tissue evidence="9">Spores</tissue>
    </source>
</reference>
<sequence length="176" mass="20566">MARDPLKEVLRMTESYGKTYNIPLKRGNFFKENRSIDLEHFGLTFMQRMGCFLTFLFIGIMCFVYSMFNILGAVFSPAKFALPYVISNLLFFSMMGFIFGFLSYMRDLLSKKKRVYTGTFLATTIITFYSTLKINNYFLNFSLAIIQVFSFLVFILTFFPGGTDGMRSMFKMVFYK</sequence>
<protein>
    <recommendedName>
        <fullName evidence="8">Protein transport protein SFT2</fullName>
    </recommendedName>
</protein>
<feature type="transmembrane region" description="Helical" evidence="8">
    <location>
        <begin position="138"/>
        <end position="159"/>
    </location>
</feature>
<evidence type="ECO:0000313" key="9">
    <source>
        <dbReference type="EMBL" id="KAF7684108.1"/>
    </source>
</evidence>
<dbReference type="PANTHER" id="PTHR23137:SF36">
    <property type="entry name" value="VESICLE TRANSPORT PROTEIN SFT2C"/>
    <property type="match status" value="1"/>
</dbReference>
<dbReference type="InterPro" id="IPR007305">
    <property type="entry name" value="Vesicle_transpt_Got1/SFT2"/>
</dbReference>
<dbReference type="InterPro" id="IPR011691">
    <property type="entry name" value="Vesicle_transpt_SFT2"/>
</dbReference>
<organism evidence="9 10">
    <name type="scientific">Astathelohania contejeani</name>
    <dbReference type="NCBI Taxonomy" id="164912"/>
    <lineage>
        <taxon>Eukaryota</taxon>
        <taxon>Fungi</taxon>
        <taxon>Fungi incertae sedis</taxon>
        <taxon>Microsporidia</taxon>
        <taxon>Astathelohaniidae</taxon>
        <taxon>Astathelohania</taxon>
    </lineage>
</organism>
<comment type="function">
    <text evidence="8">Nonessential protein required for the fusion of transport vesicles derived from the endocytic pathway with the Golgi complex.</text>
</comment>
<evidence type="ECO:0000256" key="2">
    <source>
        <dbReference type="ARBA" id="ARBA00022448"/>
    </source>
</evidence>
<evidence type="ECO:0000256" key="7">
    <source>
        <dbReference type="ARBA" id="ARBA00025800"/>
    </source>
</evidence>
<name>A0ABQ7I141_9MICR</name>
<evidence type="ECO:0000256" key="6">
    <source>
        <dbReference type="ARBA" id="ARBA00023136"/>
    </source>
</evidence>
<comment type="similarity">
    <text evidence="7 8">Belongs to the SFT2 family.</text>
</comment>
<evidence type="ECO:0000256" key="4">
    <source>
        <dbReference type="ARBA" id="ARBA00022927"/>
    </source>
</evidence>
<gene>
    <name evidence="9" type="primary">SFT2</name>
    <name evidence="9" type="ORF">TCON_0694</name>
</gene>
<keyword evidence="5 8" id="KW-1133">Transmembrane helix</keyword>
<feature type="transmembrane region" description="Helical" evidence="8">
    <location>
        <begin position="81"/>
        <end position="103"/>
    </location>
</feature>
<feature type="transmembrane region" description="Helical" evidence="8">
    <location>
        <begin position="52"/>
        <end position="75"/>
    </location>
</feature>
<keyword evidence="10" id="KW-1185">Reference proteome</keyword>